<protein>
    <recommendedName>
        <fullName evidence="11">NADH-ubiquinone oxidoreductase 51kDa subunit iron-sulphur binding domain-containing protein</fullName>
    </recommendedName>
</protein>
<dbReference type="InterPro" id="IPR019575">
    <property type="entry name" value="Nuop51_4Fe4S-bd"/>
</dbReference>
<dbReference type="SUPFAM" id="SSF142984">
    <property type="entry name" value="Nqo1 middle domain-like"/>
    <property type="match status" value="1"/>
</dbReference>
<evidence type="ECO:0000256" key="1">
    <source>
        <dbReference type="ARBA" id="ARBA00007523"/>
    </source>
</evidence>
<proteinExistence type="inferred from homology"/>
<name>A0A2G6E7I7_9BACT</name>
<dbReference type="InterPro" id="IPR011538">
    <property type="entry name" value="Nuo51_FMN-bd"/>
</dbReference>
<evidence type="ECO:0000259" key="6">
    <source>
        <dbReference type="Pfam" id="PF01512"/>
    </source>
</evidence>
<dbReference type="SUPFAM" id="SSF142019">
    <property type="entry name" value="Nqo1 FMN-binding domain-like"/>
    <property type="match status" value="1"/>
</dbReference>
<evidence type="ECO:0000259" key="7">
    <source>
        <dbReference type="Pfam" id="PF10531"/>
    </source>
</evidence>
<dbReference type="InterPro" id="IPR019554">
    <property type="entry name" value="Soluble_ligand-bd"/>
</dbReference>
<dbReference type="Gene3D" id="3.40.30.10">
    <property type="entry name" value="Glutaredoxin"/>
    <property type="match status" value="1"/>
</dbReference>
<organism evidence="9 10">
    <name type="scientific">candidate division KSB3 bacterium</name>
    <dbReference type="NCBI Taxonomy" id="2044937"/>
    <lineage>
        <taxon>Bacteria</taxon>
        <taxon>candidate division KSB3</taxon>
    </lineage>
</organism>
<dbReference type="Pfam" id="PF01512">
    <property type="entry name" value="Complex1_51K"/>
    <property type="match status" value="1"/>
</dbReference>
<feature type="domain" description="Soluble ligand binding" evidence="7">
    <location>
        <begin position="443"/>
        <end position="490"/>
    </location>
</feature>
<comment type="similarity">
    <text evidence="1">Belongs to the complex I 51 kDa subunit family.</text>
</comment>
<dbReference type="SUPFAM" id="SSF52833">
    <property type="entry name" value="Thioredoxin-like"/>
    <property type="match status" value="1"/>
</dbReference>
<dbReference type="PANTHER" id="PTHR43578:SF3">
    <property type="entry name" value="NADH-QUINONE OXIDOREDUCTASE SUBUNIT F"/>
    <property type="match status" value="1"/>
</dbReference>
<dbReference type="InterPro" id="IPR036249">
    <property type="entry name" value="Thioredoxin-like_sf"/>
</dbReference>
<dbReference type="PANTHER" id="PTHR43578">
    <property type="entry name" value="NADH-QUINONE OXIDOREDUCTASE SUBUNIT F"/>
    <property type="match status" value="1"/>
</dbReference>
<accession>A0A2G6E7I7</accession>
<evidence type="ECO:0000256" key="4">
    <source>
        <dbReference type="ARBA" id="ARBA00023004"/>
    </source>
</evidence>
<keyword evidence="2" id="KW-0004">4Fe-4S</keyword>
<dbReference type="Pfam" id="PF10531">
    <property type="entry name" value="SLBB"/>
    <property type="match status" value="1"/>
</dbReference>
<dbReference type="Gene3D" id="6.10.250.1450">
    <property type="match status" value="1"/>
</dbReference>
<comment type="caution">
    <text evidence="9">The sequence shown here is derived from an EMBL/GenBank/DDBJ whole genome shotgun (WGS) entry which is preliminary data.</text>
</comment>
<evidence type="ECO:0000259" key="8">
    <source>
        <dbReference type="Pfam" id="PF10589"/>
    </source>
</evidence>
<feature type="domain" description="NADH-ubiquinone oxidoreductase 51kDa subunit iron-sulphur binding" evidence="8">
    <location>
        <begin position="538"/>
        <end position="620"/>
    </location>
</feature>
<keyword evidence="3" id="KW-0479">Metal-binding</keyword>
<evidence type="ECO:0000256" key="2">
    <source>
        <dbReference type="ARBA" id="ARBA00022485"/>
    </source>
</evidence>
<reference evidence="9 10" key="1">
    <citation type="submission" date="2017-10" db="EMBL/GenBank/DDBJ databases">
        <title>Novel microbial diversity and functional potential in the marine mammal oral microbiome.</title>
        <authorList>
            <person name="Dudek N.K."/>
            <person name="Sun C.L."/>
            <person name="Burstein D."/>
            <person name="Kantor R.S."/>
            <person name="Aliaga Goltsman D.S."/>
            <person name="Bik E.M."/>
            <person name="Thomas B.C."/>
            <person name="Banfield J.F."/>
            <person name="Relman D.A."/>
        </authorList>
    </citation>
    <scope>NUCLEOTIDE SEQUENCE [LARGE SCALE GENOMIC DNA]</scope>
    <source>
        <strain evidence="9">DOLZORAL124_49_17</strain>
    </source>
</reference>
<dbReference type="EMBL" id="PDPS01000024">
    <property type="protein sequence ID" value="PID58060.1"/>
    <property type="molecule type" value="Genomic_DNA"/>
</dbReference>
<dbReference type="Pfam" id="PF10589">
    <property type="entry name" value="NADH_4Fe-4S"/>
    <property type="match status" value="1"/>
</dbReference>
<dbReference type="Gene3D" id="3.10.20.600">
    <property type="match status" value="1"/>
</dbReference>
<keyword evidence="5" id="KW-0411">Iron-sulfur</keyword>
<evidence type="ECO:0000313" key="10">
    <source>
        <dbReference type="Proteomes" id="UP000229740"/>
    </source>
</evidence>
<dbReference type="Proteomes" id="UP000229740">
    <property type="component" value="Unassembled WGS sequence"/>
</dbReference>
<dbReference type="GO" id="GO:0046872">
    <property type="term" value="F:metal ion binding"/>
    <property type="evidence" value="ECO:0007669"/>
    <property type="project" value="UniProtKB-KW"/>
</dbReference>
<dbReference type="AlphaFoldDB" id="A0A2G6E7I7"/>
<feature type="domain" description="NADH-ubiquinone oxidoreductase 51kDa subunit FMN-binding" evidence="6">
    <location>
        <begin position="236"/>
        <end position="418"/>
    </location>
</feature>
<dbReference type="InterPro" id="IPR037207">
    <property type="entry name" value="Nuop51_4Fe4S-bd_sf"/>
</dbReference>
<gene>
    <name evidence="9" type="ORF">CSB45_05050</name>
</gene>
<evidence type="ECO:0000256" key="5">
    <source>
        <dbReference type="ARBA" id="ARBA00023014"/>
    </source>
</evidence>
<dbReference type="SUPFAM" id="SSF140490">
    <property type="entry name" value="Nqo1C-terminal domain-like"/>
    <property type="match status" value="1"/>
</dbReference>
<evidence type="ECO:0000256" key="3">
    <source>
        <dbReference type="ARBA" id="ARBA00022723"/>
    </source>
</evidence>
<sequence length="631" mass="70634">MLPCASRSLTIIILPFMNRLTDKCCSKCIDSEFQRCPKVTECLVQRPLPECHEDDECSAKRSELIHHIRYGNGILLKLTVASSCEDINTGEIVNTIFMEVQRRKLSHVSLTITGGLGNFADAPFLSISSAKSPTVIYAKVHKGMISRIVSEHLEQGRIIKEWCLGQVTGDNNTPLDSIPVMQYLEFFRHQNLRISKRCGLIDPGNLNEYFLEEGFLALSKAVNRMTPDELLDLINVSRLRGRGKHGELVKKKWMRMLSDNERDAERLPSDHSADSCHKYVICNAHEAYEASIKDRNFLESDPFALIEGMALAAYAVRADKGIIYIHPSYELALQRLQSALSQAKDNNYLGQNILGSGFSFDIELRRAPSGYLAGQPTALVSFLEGDVGTRSIPPYLEKTGLWGRPTLIHHVETFLNLPLLVQHDFSWFSSTGTTENPGTKCLTLTGAVQRPGIIELPLGTLLKEIVYEIGGGELPGERIKALHIGGPSGGYVSTQQFDTAFEHDALRQVNVQMGTSTIEVLTYSSCLLNRVSQHFLATSRELCGQCTAGREGIFQIARILQYIREGRDVPGCRRNWSDVHLLLQELVEYVWTTSLCTFCKDACLSLTSSQKYFQKEYEEHLQKRCSAGVCF</sequence>
<evidence type="ECO:0000313" key="9">
    <source>
        <dbReference type="EMBL" id="PID58060.1"/>
    </source>
</evidence>
<dbReference type="GO" id="GO:0051539">
    <property type="term" value="F:4 iron, 4 sulfur cluster binding"/>
    <property type="evidence" value="ECO:0007669"/>
    <property type="project" value="UniProtKB-KW"/>
</dbReference>
<keyword evidence="4" id="KW-0408">Iron</keyword>
<dbReference type="InterPro" id="IPR037225">
    <property type="entry name" value="Nuo51_FMN-bd_sf"/>
</dbReference>
<dbReference type="Gene3D" id="3.40.50.11540">
    <property type="entry name" value="NADH-ubiquinone oxidoreductase 51kDa subunit"/>
    <property type="match status" value="1"/>
</dbReference>
<dbReference type="Gene3D" id="1.20.1440.230">
    <property type="entry name" value="NADH-ubiquinone oxidoreductase 51kDa subunit, iron-sulphur binding domain"/>
    <property type="match status" value="1"/>
</dbReference>
<evidence type="ECO:0008006" key="11">
    <source>
        <dbReference type="Google" id="ProtNLM"/>
    </source>
</evidence>